<organism evidence="2 3">
    <name type="scientific">Cyclospora cayetanensis</name>
    <dbReference type="NCBI Taxonomy" id="88456"/>
    <lineage>
        <taxon>Eukaryota</taxon>
        <taxon>Sar</taxon>
        <taxon>Alveolata</taxon>
        <taxon>Apicomplexa</taxon>
        <taxon>Conoidasida</taxon>
        <taxon>Coccidia</taxon>
        <taxon>Eucoccidiorida</taxon>
        <taxon>Eimeriorina</taxon>
        <taxon>Eimeriidae</taxon>
        <taxon>Cyclospora</taxon>
    </lineage>
</organism>
<evidence type="ECO:0000313" key="2">
    <source>
        <dbReference type="EMBL" id="OEH73849.1"/>
    </source>
</evidence>
<keyword evidence="3" id="KW-1185">Reference proteome</keyword>
<accession>A0A1D3CRL8</accession>
<gene>
    <name evidence="2" type="ORF">cyc_02640</name>
</gene>
<comment type="caution">
    <text evidence="2">The sequence shown here is derived from an EMBL/GenBank/DDBJ whole genome shotgun (WGS) entry which is preliminary data.</text>
</comment>
<dbReference type="VEuPathDB" id="ToxoDB:LOC34619469"/>
<proteinExistence type="predicted"/>
<name>A0A1D3CRL8_9EIME</name>
<dbReference type="InParanoid" id="A0A1D3CRL8"/>
<dbReference type="Proteomes" id="UP000095192">
    <property type="component" value="Unassembled WGS sequence"/>
</dbReference>
<dbReference type="VEuPathDB" id="ToxoDB:cyc_02640"/>
<feature type="compositionally biased region" description="Low complexity" evidence="1">
    <location>
        <begin position="214"/>
        <end position="224"/>
    </location>
</feature>
<reference evidence="2 3" key="1">
    <citation type="journal article" date="2016" name="BMC Genomics">
        <title>Comparative genomics reveals Cyclospora cayetanensis possesses coccidia-like metabolism and invasion components but unique surface antigens.</title>
        <authorList>
            <person name="Liu S."/>
            <person name="Wang L."/>
            <person name="Zheng H."/>
            <person name="Xu Z."/>
            <person name="Roellig D.M."/>
            <person name="Li N."/>
            <person name="Frace M.A."/>
            <person name="Tang K."/>
            <person name="Arrowood M.J."/>
            <person name="Moss D.M."/>
            <person name="Zhang L."/>
            <person name="Feng Y."/>
            <person name="Xiao L."/>
        </authorList>
    </citation>
    <scope>NUCLEOTIDE SEQUENCE [LARGE SCALE GENOMIC DNA]</scope>
    <source>
        <strain evidence="2 3">CHN_HEN01</strain>
    </source>
</reference>
<dbReference type="EMBL" id="JROU02002227">
    <property type="protein sequence ID" value="OEH73849.1"/>
    <property type="molecule type" value="Genomic_DNA"/>
</dbReference>
<feature type="region of interest" description="Disordered" evidence="1">
    <location>
        <begin position="214"/>
        <end position="239"/>
    </location>
</feature>
<protein>
    <submittedName>
        <fullName evidence="2">Uncharacterized protein</fullName>
    </submittedName>
</protein>
<sequence length="340" mass="36886">MTDNNGVFQYGPFLPVQEGRLQRDNEEEFIAPLPPPPPPLLYPRGVCTAAWDKARLQLGLLLSRAAADVGAAPSTAAAAVVAFQSSFPSFFHIDPSAISSCLAASLFLSGKAADEEFNLRREYWRQRQSCFLEEQRLMQALAFSFPNPTLWEHLPLMLMLLRSNAAEAAVATALIADAAAGALAAEGQEHVVVAAACLLARKLIRRFKDRIRQQQQQQQNNQYQRLNSPSSGAVTAASLTPEHKGAAVETVQLLEDEICMSVGTTPPAEGETYSVLLGILPLLQGIRNSSDQCHSTNRGPLCQQLSAAAKKMLLQYALLLDETKGHQVYRHLAGGAEPAD</sequence>
<dbReference type="AlphaFoldDB" id="A0A1D3CRL8"/>
<evidence type="ECO:0000313" key="3">
    <source>
        <dbReference type="Proteomes" id="UP000095192"/>
    </source>
</evidence>
<evidence type="ECO:0000256" key="1">
    <source>
        <dbReference type="SAM" id="MobiDB-lite"/>
    </source>
</evidence>